<keyword evidence="2" id="KW-1185">Reference proteome</keyword>
<organism evidence="1 2">
    <name type="scientific">Pocillopora meandrina</name>
    <dbReference type="NCBI Taxonomy" id="46732"/>
    <lineage>
        <taxon>Eukaryota</taxon>
        <taxon>Metazoa</taxon>
        <taxon>Cnidaria</taxon>
        <taxon>Anthozoa</taxon>
        <taxon>Hexacorallia</taxon>
        <taxon>Scleractinia</taxon>
        <taxon>Astrocoeniina</taxon>
        <taxon>Pocilloporidae</taxon>
        <taxon>Pocillopora</taxon>
    </lineage>
</organism>
<proteinExistence type="predicted"/>
<feature type="non-terminal residue" evidence="1">
    <location>
        <position position="1"/>
    </location>
</feature>
<reference evidence="1 2" key="1">
    <citation type="submission" date="2022-05" db="EMBL/GenBank/DDBJ databases">
        <authorList>
            <consortium name="Genoscope - CEA"/>
            <person name="William W."/>
        </authorList>
    </citation>
    <scope>NUCLEOTIDE SEQUENCE [LARGE SCALE GENOMIC DNA]</scope>
</reference>
<accession>A0AAU9XCA7</accession>
<name>A0AAU9XCA7_9CNID</name>
<evidence type="ECO:0000313" key="2">
    <source>
        <dbReference type="Proteomes" id="UP001159428"/>
    </source>
</evidence>
<comment type="caution">
    <text evidence="1">The sequence shown here is derived from an EMBL/GenBank/DDBJ whole genome shotgun (WGS) entry which is preliminary data.</text>
</comment>
<dbReference type="Proteomes" id="UP001159428">
    <property type="component" value="Unassembled WGS sequence"/>
</dbReference>
<dbReference type="EMBL" id="CALNXJ010000037">
    <property type="protein sequence ID" value="CAH3143266.1"/>
    <property type="molecule type" value="Genomic_DNA"/>
</dbReference>
<gene>
    <name evidence="1" type="ORF">PMEA_00020528</name>
</gene>
<protein>
    <submittedName>
        <fullName evidence="1">Uncharacterized protein</fullName>
    </submittedName>
</protein>
<dbReference type="AlphaFoldDB" id="A0AAU9XCA7"/>
<sequence>FVKGRNIQLKKNVLRLQTQLEKCQKYLTSTEKKEKQVRHKLRGTRSASSKLKQKFEIAKKGYSHKGREERHIMGVQTWCPIESKPRAYVLANSLRGSGKTPV</sequence>
<evidence type="ECO:0000313" key="1">
    <source>
        <dbReference type="EMBL" id="CAH3143266.1"/>
    </source>
</evidence>